<evidence type="ECO:0000313" key="3">
    <source>
        <dbReference type="Proteomes" id="UP000727407"/>
    </source>
</evidence>
<gene>
    <name evidence="2" type="ORF">DAT39_011401</name>
</gene>
<dbReference type="AlphaFoldDB" id="A0A8J4U190"/>
<feature type="non-terminal residue" evidence="2">
    <location>
        <position position="177"/>
    </location>
</feature>
<accession>A0A8J4U190</accession>
<reference evidence="2" key="1">
    <citation type="submission" date="2020-07" db="EMBL/GenBank/DDBJ databases">
        <title>Clarias magur genome sequencing, assembly and annotation.</title>
        <authorList>
            <person name="Kushwaha B."/>
            <person name="Kumar R."/>
            <person name="Das P."/>
            <person name="Joshi C.G."/>
            <person name="Kumar D."/>
            <person name="Nagpure N.S."/>
            <person name="Pandey M."/>
            <person name="Agarwal S."/>
            <person name="Srivastava S."/>
            <person name="Singh M."/>
            <person name="Sahoo L."/>
            <person name="Jayasankar P."/>
            <person name="Meher P.K."/>
            <person name="Koringa P.G."/>
            <person name="Iquebal M.A."/>
            <person name="Das S.P."/>
            <person name="Bit A."/>
            <person name="Patnaik S."/>
            <person name="Patel N."/>
            <person name="Shah T.M."/>
            <person name="Hinsu A."/>
            <person name="Jena J.K."/>
        </authorList>
    </citation>
    <scope>NUCLEOTIDE SEQUENCE</scope>
    <source>
        <strain evidence="2">CIFAMagur01</strain>
        <tissue evidence="2">Testis</tissue>
    </source>
</reference>
<evidence type="ECO:0000313" key="2">
    <source>
        <dbReference type="EMBL" id="KAF5898898.1"/>
    </source>
</evidence>
<dbReference type="Proteomes" id="UP000727407">
    <property type="component" value="Unassembled WGS sequence"/>
</dbReference>
<feature type="region of interest" description="Disordered" evidence="1">
    <location>
        <begin position="26"/>
        <end position="140"/>
    </location>
</feature>
<proteinExistence type="predicted"/>
<feature type="compositionally biased region" description="Basic and acidic residues" evidence="1">
    <location>
        <begin position="120"/>
        <end position="136"/>
    </location>
</feature>
<protein>
    <submittedName>
        <fullName evidence="2">Uncharacterized protein</fullName>
    </submittedName>
</protein>
<feature type="compositionally biased region" description="Basic and acidic residues" evidence="1">
    <location>
        <begin position="61"/>
        <end position="110"/>
    </location>
</feature>
<comment type="caution">
    <text evidence="2">The sequence shown here is derived from an EMBL/GenBank/DDBJ whole genome shotgun (WGS) entry which is preliminary data.</text>
</comment>
<organism evidence="2 3">
    <name type="scientific">Clarias magur</name>
    <name type="common">Asian catfish</name>
    <name type="synonym">Macropteronotus magur</name>
    <dbReference type="NCBI Taxonomy" id="1594786"/>
    <lineage>
        <taxon>Eukaryota</taxon>
        <taxon>Metazoa</taxon>
        <taxon>Chordata</taxon>
        <taxon>Craniata</taxon>
        <taxon>Vertebrata</taxon>
        <taxon>Euteleostomi</taxon>
        <taxon>Actinopterygii</taxon>
        <taxon>Neopterygii</taxon>
        <taxon>Teleostei</taxon>
        <taxon>Ostariophysi</taxon>
        <taxon>Siluriformes</taxon>
        <taxon>Clariidae</taxon>
        <taxon>Clarias</taxon>
    </lineage>
</organism>
<sequence length="177" mass="19907">MAALRCSPGLNVSLQELEEFSLKRSLTRGEHTQDALVDVREREGTPGLDSPFLTLSCVRSSNEKKEKNSEKEVKDIKRDSTKEKESRRESKKESRKEDETALEPEKEKSVLHRGASSPSEKQEQAREEVPAPRERLTGGAEFSMKAQCASAGFYARAGRRLRASGRVFVFRIHTGDL</sequence>
<feature type="compositionally biased region" description="Basic and acidic residues" evidence="1">
    <location>
        <begin position="27"/>
        <end position="44"/>
    </location>
</feature>
<keyword evidence="3" id="KW-1185">Reference proteome</keyword>
<name>A0A8J4U190_CLAMG</name>
<dbReference type="EMBL" id="QNUK01000184">
    <property type="protein sequence ID" value="KAF5898898.1"/>
    <property type="molecule type" value="Genomic_DNA"/>
</dbReference>
<evidence type="ECO:0000256" key="1">
    <source>
        <dbReference type="SAM" id="MobiDB-lite"/>
    </source>
</evidence>